<dbReference type="Pfam" id="PF22009">
    <property type="entry name" value="YLDV-IL18BP-like"/>
    <property type="match status" value="1"/>
</dbReference>
<dbReference type="OrthoDB" id="9904367at2759"/>
<proteinExistence type="predicted"/>
<dbReference type="AlphaFoldDB" id="A0A8B7PYE8"/>
<dbReference type="Proteomes" id="UP000694851">
    <property type="component" value="Unplaced"/>
</dbReference>
<dbReference type="PROSITE" id="PS50835">
    <property type="entry name" value="IG_LIKE"/>
    <property type="match status" value="1"/>
</dbReference>
<keyword evidence="2" id="KW-1185">Reference proteome</keyword>
<dbReference type="GO" id="GO:0042088">
    <property type="term" value="P:T-helper 1 type immune response"/>
    <property type="evidence" value="ECO:0007669"/>
    <property type="project" value="TreeGrafter"/>
</dbReference>
<gene>
    <name evidence="3" type="primary">IL18BP</name>
</gene>
<dbReference type="GeneID" id="109372432"/>
<reference evidence="3" key="1">
    <citation type="submission" date="2025-08" db="UniProtKB">
        <authorList>
            <consortium name="RefSeq"/>
        </authorList>
    </citation>
    <scope>IDENTIFICATION</scope>
    <source>
        <tissue evidence="3">Muscle</tissue>
    </source>
</reference>
<evidence type="ECO:0000259" key="1">
    <source>
        <dbReference type="PROSITE" id="PS50835"/>
    </source>
</evidence>
<dbReference type="InterPro" id="IPR036179">
    <property type="entry name" value="Ig-like_dom_sf"/>
</dbReference>
<dbReference type="GO" id="GO:0042007">
    <property type="term" value="F:interleukin-18 binding"/>
    <property type="evidence" value="ECO:0007669"/>
    <property type="project" value="InterPro"/>
</dbReference>
<organism evidence="2 3">
    <name type="scientific">Hipposideros armiger</name>
    <name type="common">Great Himalayan leaf-nosed bat</name>
    <dbReference type="NCBI Taxonomy" id="186990"/>
    <lineage>
        <taxon>Eukaryota</taxon>
        <taxon>Metazoa</taxon>
        <taxon>Chordata</taxon>
        <taxon>Craniata</taxon>
        <taxon>Vertebrata</taxon>
        <taxon>Euteleostomi</taxon>
        <taxon>Mammalia</taxon>
        <taxon>Eutheria</taxon>
        <taxon>Laurasiatheria</taxon>
        <taxon>Chiroptera</taxon>
        <taxon>Yinpterochiroptera</taxon>
        <taxon>Rhinolophoidea</taxon>
        <taxon>Hipposideridae</taxon>
        <taxon>Hipposideros</taxon>
    </lineage>
</organism>
<dbReference type="InterPro" id="IPR013783">
    <property type="entry name" value="Ig-like_fold"/>
</dbReference>
<evidence type="ECO:0000313" key="2">
    <source>
        <dbReference type="Proteomes" id="UP000694851"/>
    </source>
</evidence>
<sequence>MELQEGILQIRALRASWNPEEEVVVYIKPGTPAPDTDIMTMRQNWTADPNPLWVLLLCAHIVFHLARATPVPQATTAATASAGIAEDTTSQPPPLPTVKQCPALEVTWPEVQVPINGTLTLSCTACSRFPHFSILYWLGNGSFIEHLPGRLQESSTRRERRGASTQLWRDLMLAELSPTLRSTNFSCVFADPEYTILRHVVLAQLSAGLRTVDSPTQETLQRVPSASPS</sequence>
<dbReference type="InterPro" id="IPR007110">
    <property type="entry name" value="Ig-like_dom"/>
</dbReference>
<feature type="domain" description="Ig-like" evidence="1">
    <location>
        <begin position="96"/>
        <end position="187"/>
    </location>
</feature>
<accession>A0A8B7PYE8</accession>
<dbReference type="RefSeq" id="XP_019481186.1">
    <property type="nucleotide sequence ID" value="XM_019625641.1"/>
</dbReference>
<dbReference type="CTD" id="10068"/>
<dbReference type="PANTHER" id="PTHR14292:SF2">
    <property type="entry name" value="INTERLEUKIN-18-BINDING PROTEIN"/>
    <property type="match status" value="1"/>
</dbReference>
<dbReference type="SUPFAM" id="SSF48726">
    <property type="entry name" value="Immunoglobulin"/>
    <property type="match status" value="1"/>
</dbReference>
<dbReference type="Gene3D" id="2.60.40.10">
    <property type="entry name" value="Immunoglobulins"/>
    <property type="match status" value="1"/>
</dbReference>
<dbReference type="InterPro" id="IPR055139">
    <property type="entry name" value="IL18BP-like_dom"/>
</dbReference>
<dbReference type="GO" id="GO:0005615">
    <property type="term" value="C:extracellular space"/>
    <property type="evidence" value="ECO:0007669"/>
    <property type="project" value="TreeGrafter"/>
</dbReference>
<dbReference type="PANTHER" id="PTHR14292">
    <property type="entry name" value="INTERLEUKIN-18-BINDING PROTEIN"/>
    <property type="match status" value="1"/>
</dbReference>
<dbReference type="InterPro" id="IPR039681">
    <property type="entry name" value="IL18BP"/>
</dbReference>
<protein>
    <submittedName>
        <fullName evidence="3">Interleukin-18-binding protein isoform X2</fullName>
    </submittedName>
</protein>
<evidence type="ECO:0000313" key="3">
    <source>
        <dbReference type="RefSeq" id="XP_019481186.1"/>
    </source>
</evidence>
<name>A0A8B7PYE8_HIPAR</name>